<gene>
    <name evidence="2" type="ORF">PMIN01_08198</name>
</gene>
<dbReference type="Proteomes" id="UP000756921">
    <property type="component" value="Unassembled WGS sequence"/>
</dbReference>
<dbReference type="SUPFAM" id="SSF52047">
    <property type="entry name" value="RNI-like"/>
    <property type="match status" value="1"/>
</dbReference>
<comment type="caution">
    <text evidence="2">The sequence shown here is derived from an EMBL/GenBank/DDBJ whole genome shotgun (WGS) entry which is preliminary data.</text>
</comment>
<dbReference type="OrthoDB" id="3257981at2759"/>
<sequence>MLSSQHSDLMRLMLPTFSGTKDDFGKEIQDLCPLSFDRINEGRPFSSDFLLSRLPIEITWHIVKQVAKEDLGNLALVNRDCRQLARSRQFATIELDYSDRAISILDTLIKEYEERFENKDKTTAPSIGACIRKITVATKPEWITQHHKVESSEEFLALDAGVRHERLDQACEAFFGTYRPKLNLIISNAQVLPRLESIVWADTAPVDGTFFNAVISSNIRHLVLARVPLGKWDSLDLLSRSCEWRLESLYLSMVSVTKQDPPIGLATCSLLCLASPTLKSLTWASFDLHSKSVVQLPESVNEYPSFRKLQDLRVESLTRYEPGWLNVLIQPGGFSPIRSLEIDICSNERVVDFFCKCGYLPKLETFVWSSPDSKMSNPPLAFLQANSHLRKLKIDGAAPGLLEDKVLPLLCRQFASLTSLSIRWPENLDHVPQSALEQISSLQGLQQLCLSTGCRFGWKHSWVIDHGAIRNCVQHLPDLRKLAFSRDTYAEQVPHAQAGMDPAHYYEDKTLRNFSNLIARPYFQEGDISKKLELAWEMQHRNDMVALAAEYAETLAKLEWIFLGQRPMRIDRTATGKAKPVPLSTDRDDCWTYLKQLFGRGNDYTFE</sequence>
<evidence type="ECO:0000313" key="2">
    <source>
        <dbReference type="EMBL" id="KAF9733855.1"/>
    </source>
</evidence>
<dbReference type="InterPro" id="IPR032675">
    <property type="entry name" value="LRR_dom_sf"/>
</dbReference>
<dbReference type="SUPFAM" id="SSF81383">
    <property type="entry name" value="F-box domain"/>
    <property type="match status" value="1"/>
</dbReference>
<accession>A0A9P6KPB8</accession>
<name>A0A9P6KPB8_9PLEO</name>
<dbReference type="Gene3D" id="3.80.10.10">
    <property type="entry name" value="Ribonuclease Inhibitor"/>
    <property type="match status" value="1"/>
</dbReference>
<organism evidence="2 3">
    <name type="scientific">Paraphaeosphaeria minitans</name>
    <dbReference type="NCBI Taxonomy" id="565426"/>
    <lineage>
        <taxon>Eukaryota</taxon>
        <taxon>Fungi</taxon>
        <taxon>Dikarya</taxon>
        <taxon>Ascomycota</taxon>
        <taxon>Pezizomycotina</taxon>
        <taxon>Dothideomycetes</taxon>
        <taxon>Pleosporomycetidae</taxon>
        <taxon>Pleosporales</taxon>
        <taxon>Massarineae</taxon>
        <taxon>Didymosphaeriaceae</taxon>
        <taxon>Paraphaeosphaeria</taxon>
    </lineage>
</organism>
<dbReference type="PROSITE" id="PS50181">
    <property type="entry name" value="FBOX"/>
    <property type="match status" value="1"/>
</dbReference>
<evidence type="ECO:0000313" key="3">
    <source>
        <dbReference type="Proteomes" id="UP000756921"/>
    </source>
</evidence>
<dbReference type="AlphaFoldDB" id="A0A9P6KPB8"/>
<keyword evidence="3" id="KW-1185">Reference proteome</keyword>
<feature type="domain" description="F-box" evidence="1">
    <location>
        <begin position="48"/>
        <end position="93"/>
    </location>
</feature>
<proteinExistence type="predicted"/>
<protein>
    <recommendedName>
        <fullName evidence="1">F-box domain-containing protein</fullName>
    </recommendedName>
</protein>
<dbReference type="EMBL" id="WJXW01000008">
    <property type="protein sequence ID" value="KAF9733855.1"/>
    <property type="molecule type" value="Genomic_DNA"/>
</dbReference>
<dbReference type="Pfam" id="PF00646">
    <property type="entry name" value="F-box"/>
    <property type="match status" value="1"/>
</dbReference>
<dbReference type="InterPro" id="IPR036047">
    <property type="entry name" value="F-box-like_dom_sf"/>
</dbReference>
<evidence type="ECO:0000259" key="1">
    <source>
        <dbReference type="PROSITE" id="PS50181"/>
    </source>
</evidence>
<dbReference type="InterPro" id="IPR001810">
    <property type="entry name" value="F-box_dom"/>
</dbReference>
<reference evidence="2" key="1">
    <citation type="journal article" date="2020" name="Mol. Plant Microbe Interact.">
        <title>Genome Sequence of the Biocontrol Agent Coniothyrium minitans strain Conio (IMI 134523).</title>
        <authorList>
            <person name="Patel D."/>
            <person name="Shittu T.A."/>
            <person name="Baroncelli R."/>
            <person name="Muthumeenakshi S."/>
            <person name="Osborne T.H."/>
            <person name="Janganan T.K."/>
            <person name="Sreenivasaprasad S."/>
        </authorList>
    </citation>
    <scope>NUCLEOTIDE SEQUENCE</scope>
    <source>
        <strain evidence="2">Conio</strain>
    </source>
</reference>